<dbReference type="SUPFAM" id="SSF53300">
    <property type="entry name" value="vWA-like"/>
    <property type="match status" value="1"/>
</dbReference>
<dbReference type="Pfam" id="PF13768">
    <property type="entry name" value="VWA_3"/>
    <property type="match status" value="1"/>
</dbReference>
<feature type="compositionally biased region" description="Basic and acidic residues" evidence="1">
    <location>
        <begin position="475"/>
        <end position="489"/>
    </location>
</feature>
<keyword evidence="2" id="KW-0732">Signal</keyword>
<feature type="region of interest" description="Disordered" evidence="1">
    <location>
        <begin position="475"/>
        <end position="515"/>
    </location>
</feature>
<dbReference type="InterPro" id="IPR032770">
    <property type="entry name" value="DUF4537"/>
</dbReference>
<keyword evidence="6" id="KW-1185">Reference proteome</keyword>
<proteinExistence type="predicted"/>
<dbReference type="InterPro" id="IPR036465">
    <property type="entry name" value="vWFA_dom_sf"/>
</dbReference>
<feature type="domain" description="VWFA" evidence="3">
    <location>
        <begin position="48"/>
        <end position="176"/>
    </location>
</feature>
<feature type="region of interest" description="Disordered" evidence="1">
    <location>
        <begin position="547"/>
        <end position="589"/>
    </location>
</feature>
<dbReference type="Proteomes" id="UP001501920">
    <property type="component" value="Chromosome 7"/>
</dbReference>
<feature type="signal peptide" evidence="2">
    <location>
        <begin position="1"/>
        <end position="24"/>
    </location>
</feature>
<evidence type="ECO:0000256" key="1">
    <source>
        <dbReference type="SAM" id="MobiDB-lite"/>
    </source>
</evidence>
<dbReference type="InterPro" id="IPR002035">
    <property type="entry name" value="VWF_A"/>
</dbReference>
<dbReference type="AlphaFoldDB" id="A0A3B4E489"/>
<dbReference type="Ensembl" id="ENSPNAT00000018772.2">
    <property type="protein sequence ID" value="ENSPNAP00000030570.2"/>
    <property type="gene ID" value="ENSPNAG00000017416.2"/>
</dbReference>
<feature type="compositionally biased region" description="Polar residues" evidence="1">
    <location>
        <begin position="561"/>
        <end position="570"/>
    </location>
</feature>
<dbReference type="Pfam" id="PF15057">
    <property type="entry name" value="DUF4537"/>
    <property type="match status" value="1"/>
</dbReference>
<reference evidence="5" key="3">
    <citation type="submission" date="2025-09" db="UniProtKB">
        <authorList>
            <consortium name="Ensembl"/>
        </authorList>
    </citation>
    <scope>IDENTIFICATION</scope>
</reference>
<dbReference type="CTD" id="115197063"/>
<evidence type="ECO:0000313" key="5">
    <source>
        <dbReference type="Ensembl" id="ENSPNAP00000030570.2"/>
    </source>
</evidence>
<feature type="chain" id="PRO_5043635509" evidence="2">
    <location>
        <begin position="25"/>
        <end position="637"/>
    </location>
</feature>
<dbReference type="Gene3D" id="3.40.50.410">
    <property type="entry name" value="von Willebrand factor, type A domain"/>
    <property type="match status" value="1"/>
</dbReference>
<dbReference type="RefSeq" id="XP_017546284.2">
    <property type="nucleotide sequence ID" value="XM_017690795.2"/>
</dbReference>
<evidence type="ECO:0000313" key="6">
    <source>
        <dbReference type="Proteomes" id="UP001501920"/>
    </source>
</evidence>
<sequence>MNNLLNRMSLLMVLELYTVPCCRRTMASVYQLSSSQSVVPVLMGKDRNVTLVVDTSEAMTAILGSVKNLIIQTLLAKASLRNSLFNIISFSYKVTPWSNHMIPCAPDTVYEALSWIHTLRTSPGDDLLTALTTAFSDPACQSVHLVTSSLPDNPETCLSGLSSCGTRPVHTFYIAETQALDSDTLDFLKCLNSATRGRCYKLSLNTDSTAEQVTLLHSAEHQIQNASHTEDRCCQALHYNPMHAAYLSPYWCSLRNPFTTTPCISARVMGGVEFFPGCRVLARREADGFYYLGTIVHQLQDRGGVFMVLFDKVALRMDTNSEITLPQPTCQPDMVSITQAYGHSIVPGDAVLAPFEPQMSRYGPGRIVSGMELRDPLKGGEGDGLMVLFWNGVRMHIPKNLAVWIPASHHERIIREMPHYPFRTYCLSHSHCNQINWTPGCCMHQCIPAASSMCLCPVKSYPPLASSYLMKKQEKEVKADQQKELHSTQETKIPSPSSSSSENEEENEMFSTGSELVSRSVNTDISCLKRAYTEPESRPAWRYWRRGAPEPHHKQPGRVTKSPNVSNSWSEKIRYPGYPSSNSTTTNHSSLFEQVPDSVRKGITVREIFAWTEPPPPSKAVSPLAFALSKISAKPTL</sequence>
<feature type="domain" description="DUF4537" evidence="4">
    <location>
        <begin position="278"/>
        <end position="412"/>
    </location>
</feature>
<evidence type="ECO:0000259" key="4">
    <source>
        <dbReference type="Pfam" id="PF15057"/>
    </source>
</evidence>
<evidence type="ECO:0000256" key="2">
    <source>
        <dbReference type="SAM" id="SignalP"/>
    </source>
</evidence>
<dbReference type="PANTHER" id="PTHR14343:SF3">
    <property type="entry name" value="SIMILAR TO PREDICTED GENE ICRFP703B1614Q5.5"/>
    <property type="match status" value="1"/>
</dbReference>
<reference evidence="5" key="2">
    <citation type="submission" date="2025-08" db="UniProtKB">
        <authorList>
            <consortium name="Ensembl"/>
        </authorList>
    </citation>
    <scope>IDENTIFICATION</scope>
</reference>
<evidence type="ECO:0000259" key="3">
    <source>
        <dbReference type="Pfam" id="PF13768"/>
    </source>
</evidence>
<reference evidence="5 6" key="1">
    <citation type="submission" date="2020-10" db="EMBL/GenBank/DDBJ databases">
        <title>Pygocentrus nattereri (red-bellied piranha) genome, fPygNat1, primary haplotype.</title>
        <authorList>
            <person name="Myers G."/>
            <person name="Meyer A."/>
            <person name="Karagic N."/>
            <person name="Pippel M."/>
            <person name="Winkler S."/>
            <person name="Tracey A."/>
            <person name="Wood J."/>
            <person name="Formenti G."/>
            <person name="Howe K."/>
            <person name="Fedrigo O."/>
            <person name="Jarvis E.D."/>
        </authorList>
    </citation>
    <scope>NUCLEOTIDE SEQUENCE [LARGE SCALE GENOMIC DNA]</scope>
</reference>
<accession>A0A3B4E489</accession>
<organism evidence="5 6">
    <name type="scientific">Pygocentrus nattereri</name>
    <name type="common">Red-bellied piranha</name>
    <dbReference type="NCBI Taxonomy" id="42514"/>
    <lineage>
        <taxon>Eukaryota</taxon>
        <taxon>Metazoa</taxon>
        <taxon>Chordata</taxon>
        <taxon>Craniata</taxon>
        <taxon>Vertebrata</taxon>
        <taxon>Euteleostomi</taxon>
        <taxon>Actinopterygii</taxon>
        <taxon>Neopterygii</taxon>
        <taxon>Teleostei</taxon>
        <taxon>Ostariophysi</taxon>
        <taxon>Characiformes</taxon>
        <taxon>Characoidei</taxon>
        <taxon>Pygocentrus</taxon>
    </lineage>
</organism>
<dbReference type="GeneTree" id="ENSGT00390000012348"/>
<name>A0A3B4E489_PYGNA</name>
<dbReference type="OMA" id="PYISHGR"/>
<dbReference type="GeneID" id="108423478"/>
<dbReference type="PANTHER" id="PTHR14343">
    <property type="entry name" value="VWFA DOMAIN-CONTAINING PROTEIN"/>
    <property type="match status" value="1"/>
</dbReference>
<feature type="compositionally biased region" description="Low complexity" evidence="1">
    <location>
        <begin position="580"/>
        <end position="589"/>
    </location>
</feature>
<protein>
    <submittedName>
        <fullName evidence="5">Si:dkey-8l13.5</fullName>
    </submittedName>
</protein>